<evidence type="ECO:0000313" key="3">
    <source>
        <dbReference type="Proteomes" id="UP000036958"/>
    </source>
</evidence>
<dbReference type="EMBL" id="LGIA01000054">
    <property type="protein sequence ID" value="KOH45993.1"/>
    <property type="molecule type" value="Genomic_DNA"/>
</dbReference>
<evidence type="ECO:0000313" key="2">
    <source>
        <dbReference type="EMBL" id="KOH45993.1"/>
    </source>
</evidence>
<comment type="caution">
    <text evidence="2">The sequence shown here is derived from an EMBL/GenBank/DDBJ whole genome shotgun (WGS) entry which is preliminary data.</text>
</comment>
<dbReference type="InterPro" id="IPR029063">
    <property type="entry name" value="SAM-dependent_MTases_sf"/>
</dbReference>
<dbReference type="SUPFAM" id="SSF53335">
    <property type="entry name" value="S-adenosyl-L-methionine-dependent methyltransferases"/>
    <property type="match status" value="1"/>
</dbReference>
<dbReference type="InterPro" id="IPR052514">
    <property type="entry name" value="SAM-dependent_MTase"/>
</dbReference>
<dbReference type="AlphaFoldDB" id="A0A0L8VCA9"/>
<proteinExistence type="predicted"/>
<reference evidence="3" key="1">
    <citation type="submission" date="2015-07" db="EMBL/GenBank/DDBJ databases">
        <title>Genome sequencing of Sunxiuqinia dokdonensis strain SK.</title>
        <authorList>
            <person name="Ahn S."/>
            <person name="Kim B.-C."/>
        </authorList>
    </citation>
    <scope>NUCLEOTIDE SEQUENCE [LARGE SCALE GENOMIC DNA]</scope>
    <source>
        <strain evidence="3">SK</strain>
    </source>
</reference>
<accession>A0A0L8VCA9</accession>
<sequence>MRFIQSAKYQGLQSLLLFKAKGNSIFAKRAVAKQKCPNGYSQKTESNQPMKKIGSLIRTILFRSLSLENYLMVLSKAYFFAFNTGILKLSKSFEYPYFIKHLIKPGDVVLDIGANLGYLTVLFSKLVGETGKVHAVEPVGPVRNVLRQNTKRLKNIQIYPFALGAENTTIQLGNNTRIKKGYMGSGSHFVLENNAALGLGIDIVSEAEMRRGSQLFRGLDQLHFVKCDIEGFETVVLPEMKSLINRFKPILLVETAGAKRKQMLDFFSRNGFEAFVLDDGKLLSTNEKESRDIVFIHSDKLNNTINKYIHR</sequence>
<keyword evidence="3" id="KW-1185">Reference proteome</keyword>
<dbReference type="Pfam" id="PF05050">
    <property type="entry name" value="Methyltransf_21"/>
    <property type="match status" value="1"/>
</dbReference>
<dbReference type="Proteomes" id="UP000036958">
    <property type="component" value="Unassembled WGS sequence"/>
</dbReference>
<name>A0A0L8VCA9_9BACT</name>
<dbReference type="PANTHER" id="PTHR34203:SF15">
    <property type="entry name" value="SLL1173 PROTEIN"/>
    <property type="match status" value="1"/>
</dbReference>
<evidence type="ECO:0000259" key="1">
    <source>
        <dbReference type="Pfam" id="PF05050"/>
    </source>
</evidence>
<gene>
    <name evidence="2" type="ORF">NC99_11900</name>
</gene>
<dbReference type="STRING" id="1409788.NC99_11900"/>
<dbReference type="PANTHER" id="PTHR34203">
    <property type="entry name" value="METHYLTRANSFERASE, FKBM FAMILY PROTEIN"/>
    <property type="match status" value="1"/>
</dbReference>
<dbReference type="InterPro" id="IPR006342">
    <property type="entry name" value="FkbM_mtfrase"/>
</dbReference>
<protein>
    <recommendedName>
        <fullName evidence="1">Methyltransferase FkbM domain-containing protein</fullName>
    </recommendedName>
</protein>
<dbReference type="NCBIfam" id="TIGR01444">
    <property type="entry name" value="fkbM_fam"/>
    <property type="match status" value="1"/>
</dbReference>
<dbReference type="Gene3D" id="3.40.50.150">
    <property type="entry name" value="Vaccinia Virus protein VP39"/>
    <property type="match status" value="1"/>
</dbReference>
<organism evidence="2 3">
    <name type="scientific">Sunxiuqinia dokdonensis</name>
    <dbReference type="NCBI Taxonomy" id="1409788"/>
    <lineage>
        <taxon>Bacteria</taxon>
        <taxon>Pseudomonadati</taxon>
        <taxon>Bacteroidota</taxon>
        <taxon>Bacteroidia</taxon>
        <taxon>Marinilabiliales</taxon>
        <taxon>Prolixibacteraceae</taxon>
        <taxon>Sunxiuqinia</taxon>
    </lineage>
</organism>
<feature type="domain" description="Methyltransferase FkbM" evidence="1">
    <location>
        <begin position="111"/>
        <end position="273"/>
    </location>
</feature>